<dbReference type="InterPro" id="IPR001926">
    <property type="entry name" value="TrpB-like_PALP"/>
</dbReference>
<dbReference type="SUPFAM" id="SSF53686">
    <property type="entry name" value="Tryptophan synthase beta subunit-like PLP-dependent enzymes"/>
    <property type="match status" value="1"/>
</dbReference>
<dbReference type="InterPro" id="IPR036052">
    <property type="entry name" value="TrpB-like_PALP_sf"/>
</dbReference>
<keyword evidence="3" id="KW-0456">Lyase</keyword>
<keyword evidence="6" id="KW-1185">Reference proteome</keyword>
<protein>
    <submittedName>
        <fullName evidence="5">Threonine ammonia-lyase</fullName>
    </submittedName>
</protein>
<organism evidence="5 6">
    <name type="scientific">Amycolatopsis ultiminotia</name>
    <dbReference type="NCBI Taxonomy" id="543629"/>
    <lineage>
        <taxon>Bacteria</taxon>
        <taxon>Bacillati</taxon>
        <taxon>Actinomycetota</taxon>
        <taxon>Actinomycetes</taxon>
        <taxon>Pseudonocardiales</taxon>
        <taxon>Pseudonocardiaceae</taxon>
        <taxon>Amycolatopsis</taxon>
    </lineage>
</organism>
<evidence type="ECO:0000256" key="2">
    <source>
        <dbReference type="ARBA" id="ARBA00022898"/>
    </source>
</evidence>
<evidence type="ECO:0000313" key="5">
    <source>
        <dbReference type="EMBL" id="GAA3583777.1"/>
    </source>
</evidence>
<name>A0ABP6YHD4_9PSEU</name>
<proteinExistence type="predicted"/>
<dbReference type="CDD" id="cd01562">
    <property type="entry name" value="Thr-dehyd"/>
    <property type="match status" value="1"/>
</dbReference>
<dbReference type="Proteomes" id="UP001500689">
    <property type="component" value="Unassembled WGS sequence"/>
</dbReference>
<dbReference type="RefSeq" id="WP_344868769.1">
    <property type="nucleotide sequence ID" value="NZ_BAAAZN010000028.1"/>
</dbReference>
<dbReference type="InterPro" id="IPR050147">
    <property type="entry name" value="Ser/Thr_Dehydratase"/>
</dbReference>
<reference evidence="6" key="1">
    <citation type="journal article" date="2019" name="Int. J. Syst. Evol. Microbiol.">
        <title>The Global Catalogue of Microorganisms (GCM) 10K type strain sequencing project: providing services to taxonomists for standard genome sequencing and annotation.</title>
        <authorList>
            <consortium name="The Broad Institute Genomics Platform"/>
            <consortium name="The Broad Institute Genome Sequencing Center for Infectious Disease"/>
            <person name="Wu L."/>
            <person name="Ma J."/>
        </authorList>
    </citation>
    <scope>NUCLEOTIDE SEQUENCE [LARGE SCALE GENOMIC DNA]</scope>
    <source>
        <strain evidence="6">JCM 16898</strain>
    </source>
</reference>
<dbReference type="Gene3D" id="3.40.50.1100">
    <property type="match status" value="2"/>
</dbReference>
<dbReference type="PANTHER" id="PTHR48078:SF6">
    <property type="entry name" value="L-THREONINE DEHYDRATASE CATABOLIC TDCB"/>
    <property type="match status" value="1"/>
</dbReference>
<accession>A0ABP6YHD4</accession>
<dbReference type="PANTHER" id="PTHR48078">
    <property type="entry name" value="THREONINE DEHYDRATASE, MITOCHONDRIAL-RELATED"/>
    <property type="match status" value="1"/>
</dbReference>
<evidence type="ECO:0000256" key="3">
    <source>
        <dbReference type="ARBA" id="ARBA00023239"/>
    </source>
</evidence>
<comment type="caution">
    <text evidence="5">The sequence shown here is derived from an EMBL/GenBank/DDBJ whole genome shotgun (WGS) entry which is preliminary data.</text>
</comment>
<evidence type="ECO:0000313" key="6">
    <source>
        <dbReference type="Proteomes" id="UP001500689"/>
    </source>
</evidence>
<evidence type="ECO:0000259" key="4">
    <source>
        <dbReference type="Pfam" id="PF00291"/>
    </source>
</evidence>
<dbReference type="EMBL" id="BAAAZN010000028">
    <property type="protein sequence ID" value="GAA3583777.1"/>
    <property type="molecule type" value="Genomic_DNA"/>
</dbReference>
<comment type="cofactor">
    <cofactor evidence="1">
        <name>pyridoxal 5'-phosphate</name>
        <dbReference type="ChEBI" id="CHEBI:597326"/>
    </cofactor>
</comment>
<dbReference type="Pfam" id="PF00291">
    <property type="entry name" value="PALP"/>
    <property type="match status" value="1"/>
</dbReference>
<keyword evidence="2" id="KW-0663">Pyridoxal phosphate</keyword>
<gene>
    <name evidence="5" type="primary">ilvA_3</name>
    <name evidence="5" type="ORF">GCM10022222_80680</name>
</gene>
<sequence>MTTATLEALLPGELVTRAAEYLRTVLRPTPCQYSPGLSDLLGRQVWLKWELIQPTRSFKVRGALFAVHELAHAADPAAPLVTASTGNHGLGVAFAAFRAGRTAHVYVPEGANPAKVGAMRVLGAQIHVAGSDWQEAFEHASSACVRTGLSYVHSFDDPHIVAGQSTIGTELADDGPEGATVLAPVGGGGLIAGVARGLAVAGSDAKIVGVEPAGADRMRRSLEAGRVVRVPPFSTIADGLAARAASDLTFGLARELVDRVVTVGETAIREAMAEIFRAERLVVEPSSATTIAALATYDRSVLPGDRVVCLMTGGNVDPALLREVVGR</sequence>
<evidence type="ECO:0000256" key="1">
    <source>
        <dbReference type="ARBA" id="ARBA00001933"/>
    </source>
</evidence>
<feature type="domain" description="Tryptophan synthase beta chain-like PALP" evidence="4">
    <location>
        <begin position="25"/>
        <end position="313"/>
    </location>
</feature>